<gene>
    <name evidence="2" type="ORF">C2845_PM07G10610</name>
</gene>
<sequence>MRRGGFGGDGSAHADGEKTRFLRWRFRTEGKQMRAGALGSMEAVEKREKHPHRRERRSAIADVAQGPPARVAPTAAALEERPRGPPPRAGRCRRGREGVAVQLAIAPSHGGTKIRERGGGKRGRGGGGGGTRSGRGGARGTGPRRLCVWPAAAARSSSPPLLELGGNKLRRLPHIFAKVLEVPFAADADVSVEEDMVALRFVVAAVDGFSPMGARAHAVEIHPGVTKVVVQALVSDGAPDDDDDGVTAFELDRWRFCLPPCTCPTMATAFAEGELVVTVPKGADPDDGNGTPFEVVSPAATAPLRPASPPRGRPPPPPPAARSKGAAAGTAGIPSKEEVAEGTEL</sequence>
<feature type="compositionally biased region" description="Gly residues" evidence="1">
    <location>
        <begin position="125"/>
        <end position="140"/>
    </location>
</feature>
<dbReference type="PANTHER" id="PTHR33879:SF3">
    <property type="entry name" value="17.6 KDA CLASS II HEAT SHOCK PROTEIN-RELATED"/>
    <property type="match status" value="1"/>
</dbReference>
<organism evidence="2 3">
    <name type="scientific">Panicum miliaceum</name>
    <name type="common">Proso millet</name>
    <name type="synonym">Broomcorn millet</name>
    <dbReference type="NCBI Taxonomy" id="4540"/>
    <lineage>
        <taxon>Eukaryota</taxon>
        <taxon>Viridiplantae</taxon>
        <taxon>Streptophyta</taxon>
        <taxon>Embryophyta</taxon>
        <taxon>Tracheophyta</taxon>
        <taxon>Spermatophyta</taxon>
        <taxon>Magnoliopsida</taxon>
        <taxon>Liliopsida</taxon>
        <taxon>Poales</taxon>
        <taxon>Poaceae</taxon>
        <taxon>PACMAD clade</taxon>
        <taxon>Panicoideae</taxon>
        <taxon>Panicodae</taxon>
        <taxon>Paniceae</taxon>
        <taxon>Panicinae</taxon>
        <taxon>Panicum</taxon>
        <taxon>Panicum sect. Panicum</taxon>
    </lineage>
</organism>
<proteinExistence type="predicted"/>
<feature type="region of interest" description="Disordered" evidence="1">
    <location>
        <begin position="33"/>
        <end position="96"/>
    </location>
</feature>
<dbReference type="STRING" id="4540.A0A3L6SLA8"/>
<protein>
    <submittedName>
        <fullName evidence="2">Uncharacterized protein</fullName>
    </submittedName>
</protein>
<evidence type="ECO:0000256" key="1">
    <source>
        <dbReference type="SAM" id="MobiDB-lite"/>
    </source>
</evidence>
<dbReference type="AlphaFoldDB" id="A0A3L6SLA8"/>
<dbReference type="EMBL" id="PQIB02000004">
    <property type="protein sequence ID" value="RLN23411.1"/>
    <property type="molecule type" value="Genomic_DNA"/>
</dbReference>
<comment type="caution">
    <text evidence="2">The sequence shown here is derived from an EMBL/GenBank/DDBJ whole genome shotgun (WGS) entry which is preliminary data.</text>
</comment>
<keyword evidence="3" id="KW-1185">Reference proteome</keyword>
<evidence type="ECO:0000313" key="2">
    <source>
        <dbReference type="EMBL" id="RLN23411.1"/>
    </source>
</evidence>
<feature type="region of interest" description="Disordered" evidence="1">
    <location>
        <begin position="108"/>
        <end position="143"/>
    </location>
</feature>
<dbReference type="Proteomes" id="UP000275267">
    <property type="component" value="Unassembled WGS sequence"/>
</dbReference>
<accession>A0A3L6SLA8</accession>
<dbReference type="OrthoDB" id="1922291at2759"/>
<dbReference type="PANTHER" id="PTHR33879">
    <property type="entry name" value="17.6 KDA CLASS II HEAT SHOCK PROTEIN-RELATED"/>
    <property type="match status" value="1"/>
</dbReference>
<feature type="compositionally biased region" description="Low complexity" evidence="1">
    <location>
        <begin position="321"/>
        <end position="332"/>
    </location>
</feature>
<reference evidence="3" key="1">
    <citation type="journal article" date="2019" name="Nat. Commun.">
        <title>The genome of broomcorn millet.</title>
        <authorList>
            <person name="Zou C."/>
            <person name="Miki D."/>
            <person name="Li D."/>
            <person name="Tang Q."/>
            <person name="Xiao L."/>
            <person name="Rajput S."/>
            <person name="Deng P."/>
            <person name="Jia W."/>
            <person name="Huang R."/>
            <person name="Zhang M."/>
            <person name="Sun Y."/>
            <person name="Hu J."/>
            <person name="Fu X."/>
            <person name="Schnable P.S."/>
            <person name="Li F."/>
            <person name="Zhang H."/>
            <person name="Feng B."/>
            <person name="Zhu X."/>
            <person name="Liu R."/>
            <person name="Schnable J.C."/>
            <person name="Zhu J.-K."/>
            <person name="Zhang H."/>
        </authorList>
    </citation>
    <scope>NUCLEOTIDE SEQUENCE [LARGE SCALE GENOMIC DNA]</scope>
</reference>
<evidence type="ECO:0000313" key="3">
    <source>
        <dbReference type="Proteomes" id="UP000275267"/>
    </source>
</evidence>
<feature type="compositionally biased region" description="Pro residues" evidence="1">
    <location>
        <begin position="306"/>
        <end position="320"/>
    </location>
</feature>
<feature type="region of interest" description="Disordered" evidence="1">
    <location>
        <begin position="281"/>
        <end position="345"/>
    </location>
</feature>
<name>A0A3L6SLA8_PANMI</name>